<keyword evidence="8" id="KW-0472">Membrane</keyword>
<sequence length="666" mass="69797">MHREKQVNKKKAVNGLLIGLSVLLVAGMAYQFTPNVGELFNRQTGTPALKVNGRTVTVEEIEAVRNGNQALASLNTGVLGDDAKILLTAQMIDRAAILGAVEDVNVERSEIDKRVDEIRKSNQLTDNAAWTDALQRMGSSDAEFRKDMRSQIAFELKSAELRKAVPAPTEAELRAYFDLNREKYRTEEQIVGRQIVVSDRAKAEGLLAQAKAGANFAQLASANSEQNKDRGGALAPLDNGVPRPVLRAALPTPVADAAFALTQGGLTGVIESAGKYVIVKVEKFVPGQLKTFDQAKADVTNVVRTQKENAALEKWTDGLRQGAKVEYIDPAWKIQNPTVASVAGKNIPYSEVVSQMLTNPQISGLLGQLPPDQAAPILNASVKPGIVQQLMDSYAAPNVASKLGLSLTGSRGEIAQQLAAYGSRGVTVSDAEVLAFYQENKGQFEIPASATLDEAVFKDKNQAAAFRADWNGQGDFVAAATKAGGIVSERGQVSPDTQNADPKLVAAVFADGLRPVGEGSLTPVVQTGQNFSIGYVRELQRASTQPLEAVGPQIREQLLATKQAEAGQGFLAKQVATLNPKNNLTQVLEAQAKRVAAAEPKPQTPAGGAPASGTPGTPAPGANPAAGGASDAAPGSEGTGAAGEGTAPAQETAPANEGEGAAPADR</sequence>
<keyword evidence="3" id="KW-0732">Signal</keyword>
<evidence type="ECO:0000256" key="5">
    <source>
        <dbReference type="ARBA" id="ARBA00023235"/>
    </source>
</evidence>
<dbReference type="PANTHER" id="PTHR47245:SF1">
    <property type="entry name" value="FOLDASE PROTEIN PRSA"/>
    <property type="match status" value="1"/>
</dbReference>
<dbReference type="EC" id="5.2.1.8" evidence="2"/>
<dbReference type="Pfam" id="PF13624">
    <property type="entry name" value="SurA_N_3"/>
    <property type="match status" value="1"/>
</dbReference>
<keyword evidence="8" id="KW-0812">Transmembrane</keyword>
<accession>A0A1H7BBM2</accession>
<comment type="catalytic activity">
    <reaction evidence="1">
        <text>[protein]-peptidylproline (omega=180) = [protein]-peptidylproline (omega=0)</text>
        <dbReference type="Rhea" id="RHEA:16237"/>
        <dbReference type="Rhea" id="RHEA-COMP:10747"/>
        <dbReference type="Rhea" id="RHEA-COMP:10748"/>
        <dbReference type="ChEBI" id="CHEBI:83833"/>
        <dbReference type="ChEBI" id="CHEBI:83834"/>
        <dbReference type="EC" id="5.2.1.8"/>
    </reaction>
</comment>
<evidence type="ECO:0000313" key="10">
    <source>
        <dbReference type="EMBL" id="SEJ75069.1"/>
    </source>
</evidence>
<dbReference type="InterPro" id="IPR050245">
    <property type="entry name" value="PrsA_foldase"/>
</dbReference>
<dbReference type="GO" id="GO:0003755">
    <property type="term" value="F:peptidyl-prolyl cis-trans isomerase activity"/>
    <property type="evidence" value="ECO:0007669"/>
    <property type="project" value="UniProtKB-KW"/>
</dbReference>
<dbReference type="PROSITE" id="PS50198">
    <property type="entry name" value="PPIC_PPIASE_2"/>
    <property type="match status" value="1"/>
</dbReference>
<dbReference type="AlphaFoldDB" id="A0A1H7BBM2"/>
<feature type="domain" description="PpiC" evidence="9">
    <location>
        <begin position="187"/>
        <end position="283"/>
    </location>
</feature>
<dbReference type="STRING" id="856736.SAMN04488058_11731"/>
<dbReference type="Gene3D" id="1.10.4030.10">
    <property type="entry name" value="Porin chaperone SurA, peptide-binding domain"/>
    <property type="match status" value="1"/>
</dbReference>
<dbReference type="SUPFAM" id="SSF54534">
    <property type="entry name" value="FKBP-like"/>
    <property type="match status" value="1"/>
</dbReference>
<reference evidence="11" key="1">
    <citation type="submission" date="2016-10" db="EMBL/GenBank/DDBJ databases">
        <authorList>
            <person name="Varghese N."/>
            <person name="Submissions S."/>
        </authorList>
    </citation>
    <scope>NUCLEOTIDE SEQUENCE [LARGE SCALE GENOMIC DNA]</scope>
    <source>
        <strain evidence="11">CGMCC 1.10218</strain>
    </source>
</reference>
<evidence type="ECO:0000256" key="7">
    <source>
        <dbReference type="SAM" id="MobiDB-lite"/>
    </source>
</evidence>
<proteinExistence type="predicted"/>
<feature type="compositionally biased region" description="Low complexity" evidence="7">
    <location>
        <begin position="644"/>
        <end position="666"/>
    </location>
</feature>
<keyword evidence="4 6" id="KW-0697">Rotamase</keyword>
<protein>
    <recommendedName>
        <fullName evidence="2">peptidylprolyl isomerase</fullName>
        <ecNumber evidence="2">5.2.1.8</ecNumber>
    </recommendedName>
</protein>
<dbReference type="Gene3D" id="3.10.50.40">
    <property type="match status" value="1"/>
</dbReference>
<dbReference type="Proteomes" id="UP000199223">
    <property type="component" value="Unassembled WGS sequence"/>
</dbReference>
<dbReference type="EMBL" id="FNZA01000017">
    <property type="protein sequence ID" value="SEJ75069.1"/>
    <property type="molecule type" value="Genomic_DNA"/>
</dbReference>
<dbReference type="InterPro" id="IPR027304">
    <property type="entry name" value="Trigger_fact/SurA_dom_sf"/>
</dbReference>
<name>A0A1H7BBM2_9DEIO</name>
<dbReference type="InterPro" id="IPR000297">
    <property type="entry name" value="PPIase_PpiC"/>
</dbReference>
<feature type="region of interest" description="Disordered" evidence="7">
    <location>
        <begin position="592"/>
        <end position="666"/>
    </location>
</feature>
<evidence type="ECO:0000313" key="11">
    <source>
        <dbReference type="Proteomes" id="UP000199223"/>
    </source>
</evidence>
<evidence type="ECO:0000256" key="2">
    <source>
        <dbReference type="ARBA" id="ARBA00013194"/>
    </source>
</evidence>
<gene>
    <name evidence="10" type="ORF">SAMN04488058_11731</name>
</gene>
<evidence type="ECO:0000256" key="1">
    <source>
        <dbReference type="ARBA" id="ARBA00000971"/>
    </source>
</evidence>
<dbReference type="SUPFAM" id="SSF109998">
    <property type="entry name" value="Triger factor/SurA peptide-binding domain-like"/>
    <property type="match status" value="2"/>
</dbReference>
<keyword evidence="11" id="KW-1185">Reference proteome</keyword>
<evidence type="ECO:0000259" key="9">
    <source>
        <dbReference type="PROSITE" id="PS50198"/>
    </source>
</evidence>
<keyword evidence="8" id="KW-1133">Transmembrane helix</keyword>
<organism evidence="10 11">
    <name type="scientific">Deinococcus reticulitermitis</name>
    <dbReference type="NCBI Taxonomy" id="856736"/>
    <lineage>
        <taxon>Bacteria</taxon>
        <taxon>Thermotogati</taxon>
        <taxon>Deinococcota</taxon>
        <taxon>Deinococci</taxon>
        <taxon>Deinococcales</taxon>
        <taxon>Deinococcaceae</taxon>
        <taxon>Deinococcus</taxon>
    </lineage>
</organism>
<evidence type="ECO:0000256" key="6">
    <source>
        <dbReference type="PROSITE-ProRule" id="PRU00278"/>
    </source>
</evidence>
<evidence type="ECO:0000256" key="8">
    <source>
        <dbReference type="SAM" id="Phobius"/>
    </source>
</evidence>
<evidence type="ECO:0000256" key="3">
    <source>
        <dbReference type="ARBA" id="ARBA00022729"/>
    </source>
</evidence>
<keyword evidence="5 6" id="KW-0413">Isomerase</keyword>
<dbReference type="PANTHER" id="PTHR47245">
    <property type="entry name" value="PEPTIDYLPROLYL ISOMERASE"/>
    <property type="match status" value="1"/>
</dbReference>
<feature type="compositionally biased region" description="Low complexity" evidence="7">
    <location>
        <begin position="604"/>
        <end position="636"/>
    </location>
</feature>
<feature type="transmembrane region" description="Helical" evidence="8">
    <location>
        <begin position="12"/>
        <end position="32"/>
    </location>
</feature>
<dbReference type="InterPro" id="IPR046357">
    <property type="entry name" value="PPIase_dom_sf"/>
</dbReference>
<dbReference type="Pfam" id="PF13145">
    <property type="entry name" value="Rotamase_2"/>
    <property type="match status" value="2"/>
</dbReference>
<evidence type="ECO:0000256" key="4">
    <source>
        <dbReference type="ARBA" id="ARBA00023110"/>
    </source>
</evidence>